<dbReference type="AlphaFoldDB" id="A0AAU9PCH6"/>
<dbReference type="Proteomes" id="UP001157418">
    <property type="component" value="Unassembled WGS sequence"/>
</dbReference>
<comment type="caution">
    <text evidence="1">The sequence shown here is derived from an EMBL/GenBank/DDBJ whole genome shotgun (WGS) entry which is preliminary data.</text>
</comment>
<accession>A0AAU9PCH6</accession>
<evidence type="ECO:0000313" key="2">
    <source>
        <dbReference type="Proteomes" id="UP001157418"/>
    </source>
</evidence>
<organism evidence="1 2">
    <name type="scientific">Lactuca virosa</name>
    <dbReference type="NCBI Taxonomy" id="75947"/>
    <lineage>
        <taxon>Eukaryota</taxon>
        <taxon>Viridiplantae</taxon>
        <taxon>Streptophyta</taxon>
        <taxon>Embryophyta</taxon>
        <taxon>Tracheophyta</taxon>
        <taxon>Spermatophyta</taxon>
        <taxon>Magnoliopsida</taxon>
        <taxon>eudicotyledons</taxon>
        <taxon>Gunneridae</taxon>
        <taxon>Pentapetalae</taxon>
        <taxon>asterids</taxon>
        <taxon>campanulids</taxon>
        <taxon>Asterales</taxon>
        <taxon>Asteraceae</taxon>
        <taxon>Cichorioideae</taxon>
        <taxon>Cichorieae</taxon>
        <taxon>Lactucinae</taxon>
        <taxon>Lactuca</taxon>
    </lineage>
</organism>
<evidence type="ECO:0000313" key="1">
    <source>
        <dbReference type="EMBL" id="CAH1447792.1"/>
    </source>
</evidence>
<name>A0AAU9PCH6_9ASTR</name>
<dbReference type="EMBL" id="CAKMRJ010005634">
    <property type="protein sequence ID" value="CAH1447792.1"/>
    <property type="molecule type" value="Genomic_DNA"/>
</dbReference>
<sequence>MFSPISQNHDRASLILPITTSTRCFQSVFFPVSHTLTHASGSVDSLFMILIGLADAERSGKGRKPMAYSKKAYIEVEDVQAIKNKGSNSST</sequence>
<proteinExistence type="predicted"/>
<reference evidence="1 2" key="1">
    <citation type="submission" date="2022-01" db="EMBL/GenBank/DDBJ databases">
        <authorList>
            <person name="Xiong W."/>
            <person name="Schranz E."/>
        </authorList>
    </citation>
    <scope>NUCLEOTIDE SEQUENCE [LARGE SCALE GENOMIC DNA]</scope>
</reference>
<gene>
    <name evidence="1" type="ORF">LVIROSA_LOCUS33378</name>
</gene>
<protein>
    <submittedName>
        <fullName evidence="1">Uncharacterized protein</fullName>
    </submittedName>
</protein>
<keyword evidence="2" id="KW-1185">Reference proteome</keyword>